<name>A0AAU9IX81_9CILI</name>
<accession>A0AAU9IX81</accession>
<feature type="region of interest" description="Disordered" evidence="1">
    <location>
        <begin position="1"/>
        <end position="39"/>
    </location>
</feature>
<evidence type="ECO:0000256" key="1">
    <source>
        <dbReference type="SAM" id="MobiDB-lite"/>
    </source>
</evidence>
<keyword evidence="3" id="KW-1185">Reference proteome</keyword>
<dbReference type="EMBL" id="CAJZBQ010000021">
    <property type="protein sequence ID" value="CAG9319144.1"/>
    <property type="molecule type" value="Genomic_DNA"/>
</dbReference>
<gene>
    <name evidence="2" type="ORF">BSTOLATCC_MIC22489</name>
</gene>
<evidence type="ECO:0000313" key="3">
    <source>
        <dbReference type="Proteomes" id="UP001162131"/>
    </source>
</evidence>
<reference evidence="2" key="1">
    <citation type="submission" date="2021-09" db="EMBL/GenBank/DDBJ databases">
        <authorList>
            <consortium name="AG Swart"/>
            <person name="Singh M."/>
            <person name="Singh A."/>
            <person name="Seah K."/>
            <person name="Emmerich C."/>
        </authorList>
    </citation>
    <scope>NUCLEOTIDE SEQUENCE</scope>
    <source>
        <strain evidence="2">ATCC30299</strain>
    </source>
</reference>
<dbReference type="Proteomes" id="UP001162131">
    <property type="component" value="Unassembled WGS sequence"/>
</dbReference>
<comment type="caution">
    <text evidence="2">The sequence shown here is derived from an EMBL/GenBank/DDBJ whole genome shotgun (WGS) entry which is preliminary data.</text>
</comment>
<sequence>MNRTLSVILEQTEEREISEPQSPSNTLKSDCKQSDRSSLTDVTSKRASLAFSVRKVDSNIDTSLLDSYIYDKSPRNQRPDTDLDKLIKSKIVSGDKCSCTCSIF</sequence>
<proteinExistence type="predicted"/>
<organism evidence="2 3">
    <name type="scientific">Blepharisma stoltei</name>
    <dbReference type="NCBI Taxonomy" id="1481888"/>
    <lineage>
        <taxon>Eukaryota</taxon>
        <taxon>Sar</taxon>
        <taxon>Alveolata</taxon>
        <taxon>Ciliophora</taxon>
        <taxon>Postciliodesmatophora</taxon>
        <taxon>Heterotrichea</taxon>
        <taxon>Heterotrichida</taxon>
        <taxon>Blepharismidae</taxon>
        <taxon>Blepharisma</taxon>
    </lineage>
</organism>
<feature type="compositionally biased region" description="Polar residues" evidence="1">
    <location>
        <begin position="19"/>
        <end position="28"/>
    </location>
</feature>
<protein>
    <submittedName>
        <fullName evidence="2">Uncharacterized protein</fullName>
    </submittedName>
</protein>
<dbReference type="AlphaFoldDB" id="A0AAU9IX81"/>
<evidence type="ECO:0000313" key="2">
    <source>
        <dbReference type="EMBL" id="CAG9319144.1"/>
    </source>
</evidence>